<dbReference type="Pfam" id="PF09174">
    <property type="entry name" value="Maf1"/>
    <property type="match status" value="1"/>
</dbReference>
<dbReference type="InterPro" id="IPR015257">
    <property type="entry name" value="Maf1"/>
</dbReference>
<keyword evidence="8" id="KW-0804">Transcription</keyword>
<protein>
    <recommendedName>
        <fullName evidence="4">Repressor of RNA polymerase III transcription MAF1 homolog</fullName>
    </recommendedName>
</protein>
<name>A0A8C4NKZ1_EPTBU</name>
<dbReference type="Ensembl" id="ENSEBUT00000005160.1">
    <property type="protein sequence ID" value="ENSEBUP00000004722.1"/>
    <property type="gene ID" value="ENSEBUG00000003297.1"/>
</dbReference>
<keyword evidence="5" id="KW-0963">Cytoplasm</keyword>
<evidence type="ECO:0000256" key="1">
    <source>
        <dbReference type="ARBA" id="ARBA00004123"/>
    </source>
</evidence>
<evidence type="ECO:0000256" key="4">
    <source>
        <dbReference type="ARBA" id="ARBA00020829"/>
    </source>
</evidence>
<evidence type="ECO:0000256" key="2">
    <source>
        <dbReference type="ARBA" id="ARBA00004496"/>
    </source>
</evidence>
<evidence type="ECO:0000256" key="7">
    <source>
        <dbReference type="ARBA" id="ARBA00023015"/>
    </source>
</evidence>
<dbReference type="GO" id="GO:0000994">
    <property type="term" value="F:RNA polymerase III core binding"/>
    <property type="evidence" value="ECO:0007669"/>
    <property type="project" value="TreeGrafter"/>
</dbReference>
<dbReference type="PANTHER" id="PTHR22504:SF0">
    <property type="entry name" value="REPRESSOR OF RNA POLYMERASE III TRANSCRIPTION MAF1 HOMOLOG"/>
    <property type="match status" value="1"/>
</dbReference>
<dbReference type="GO" id="GO:0016480">
    <property type="term" value="P:negative regulation of transcription by RNA polymerase III"/>
    <property type="evidence" value="ECO:0007669"/>
    <property type="project" value="InterPro"/>
</dbReference>
<keyword evidence="7" id="KW-0805">Transcription regulation</keyword>
<dbReference type="GO" id="GO:0005737">
    <property type="term" value="C:cytoplasm"/>
    <property type="evidence" value="ECO:0007669"/>
    <property type="project" value="UniProtKB-SubCell"/>
</dbReference>
<evidence type="ECO:0000256" key="10">
    <source>
        <dbReference type="SAM" id="MobiDB-lite"/>
    </source>
</evidence>
<dbReference type="Gene3D" id="3.40.1000.50">
    <property type="entry name" value="Repressor of RNA polymerase III transcription Maf1"/>
    <property type="match status" value="2"/>
</dbReference>
<keyword evidence="12" id="KW-1185">Reference proteome</keyword>
<organism evidence="11 12">
    <name type="scientific">Eptatretus burgeri</name>
    <name type="common">Inshore hagfish</name>
    <dbReference type="NCBI Taxonomy" id="7764"/>
    <lineage>
        <taxon>Eukaryota</taxon>
        <taxon>Metazoa</taxon>
        <taxon>Chordata</taxon>
        <taxon>Craniata</taxon>
        <taxon>Vertebrata</taxon>
        <taxon>Cyclostomata</taxon>
        <taxon>Myxini</taxon>
        <taxon>Myxiniformes</taxon>
        <taxon>Myxinidae</taxon>
        <taxon>Eptatretinae</taxon>
        <taxon>Eptatretus</taxon>
    </lineage>
</organism>
<accession>A0A8C4NKZ1</accession>
<feature type="compositionally biased region" description="Basic and acidic residues" evidence="10">
    <location>
        <begin position="1"/>
        <end position="24"/>
    </location>
</feature>
<evidence type="ECO:0000256" key="6">
    <source>
        <dbReference type="ARBA" id="ARBA00022491"/>
    </source>
</evidence>
<dbReference type="InterPro" id="IPR038564">
    <property type="entry name" value="Maf1_sf"/>
</dbReference>
<comment type="similarity">
    <text evidence="3">Belongs to the MAF1 family.</text>
</comment>
<evidence type="ECO:0000256" key="5">
    <source>
        <dbReference type="ARBA" id="ARBA00022490"/>
    </source>
</evidence>
<feature type="region of interest" description="Disordered" evidence="10">
    <location>
        <begin position="1"/>
        <end position="26"/>
    </location>
</feature>
<evidence type="ECO:0000313" key="11">
    <source>
        <dbReference type="Ensembl" id="ENSEBUP00000004722.1"/>
    </source>
</evidence>
<dbReference type="GeneTree" id="ENSGT00390000006896"/>
<keyword evidence="9" id="KW-0539">Nucleus</keyword>
<evidence type="ECO:0000256" key="8">
    <source>
        <dbReference type="ARBA" id="ARBA00023163"/>
    </source>
</evidence>
<dbReference type="GO" id="GO:0005634">
    <property type="term" value="C:nucleus"/>
    <property type="evidence" value="ECO:0007669"/>
    <property type="project" value="UniProtKB-SubCell"/>
</dbReference>
<evidence type="ECO:0000256" key="9">
    <source>
        <dbReference type="ARBA" id="ARBA00023242"/>
    </source>
</evidence>
<dbReference type="Proteomes" id="UP000694388">
    <property type="component" value="Unplaced"/>
</dbReference>
<dbReference type="AlphaFoldDB" id="A0A8C4NKZ1"/>
<proteinExistence type="inferred from homology"/>
<dbReference type="PANTHER" id="PTHR22504">
    <property type="entry name" value="REPRESSOR OF RNA POLYMERASE III TRANSCRIPTION MAF1"/>
    <property type="match status" value="1"/>
</dbReference>
<keyword evidence="6" id="KW-0678">Repressor</keyword>
<evidence type="ECO:0000256" key="3">
    <source>
        <dbReference type="ARBA" id="ARBA00006231"/>
    </source>
</evidence>
<dbReference type="FunFam" id="3.40.1000.50:FF:000002">
    <property type="entry name" value="Repressor of RNA polymerase III transcription MAF1"/>
    <property type="match status" value="1"/>
</dbReference>
<comment type="subcellular location">
    <subcellularLocation>
        <location evidence="2">Cytoplasm</location>
    </subcellularLocation>
    <subcellularLocation>
        <location evidence="1">Nucleus</location>
    </subcellularLocation>
</comment>
<reference evidence="11" key="2">
    <citation type="submission" date="2025-09" db="UniProtKB">
        <authorList>
            <consortium name="Ensembl"/>
        </authorList>
    </citation>
    <scope>IDENTIFICATION</scope>
</reference>
<evidence type="ECO:0000313" key="12">
    <source>
        <dbReference type="Proteomes" id="UP000694388"/>
    </source>
</evidence>
<dbReference type="FunFam" id="3.40.1000.50:FF:000001">
    <property type="entry name" value="Repressor of RNA polymerase III transcription MAF1"/>
    <property type="match status" value="1"/>
</dbReference>
<reference evidence="11" key="1">
    <citation type="submission" date="2025-08" db="UniProtKB">
        <authorList>
            <consortium name="Ensembl"/>
        </authorList>
    </citation>
    <scope>IDENTIFICATION</scope>
</reference>
<sequence>MEHVCSQKLEDQSSRSDDPNEHRPVAIVRNSPSIRDRIGGIERPHVHMHRDVGPMGRRVDVTRFFFPEGPCDLREEVTVCLDPNYDRNRSVPLGNVRTVGVRSQSTLSPHDGPESVFADVSLQFTQSAARPALSLVLSGFLETANAFKRSQDSAVMKLLENSSFEAINSLLTIETGDCMITGRIESYSCKMAGDDKQMFKQFCLEGEPHLMQALSPPQTLAVSPGRLSKSAEEGGDGPLCDTCSRKTLYYLISTLNAAFRPDYDFSHARSHEFSREPSLSWVESAVNSSLGSAAGSRFTELGPALWKAIDDEIVLSECDIYSYNPDLASDPYGEEGSLWSFNYFFYNKKLKRIVFLTCRSVQVGFLGRSVQGTPF</sequence>